<evidence type="ECO:0000313" key="3">
    <source>
        <dbReference type="Proteomes" id="UP000000311"/>
    </source>
</evidence>
<dbReference type="EMBL" id="GL436921">
    <property type="protein sequence ID" value="EFN71356.1"/>
    <property type="molecule type" value="Genomic_DNA"/>
</dbReference>
<feature type="compositionally biased region" description="Low complexity" evidence="1">
    <location>
        <begin position="434"/>
        <end position="444"/>
    </location>
</feature>
<dbReference type="OrthoDB" id="7555434at2759"/>
<dbReference type="Proteomes" id="UP000000311">
    <property type="component" value="Unassembled WGS sequence"/>
</dbReference>
<accession>E2A5D4</accession>
<organism evidence="3">
    <name type="scientific">Camponotus floridanus</name>
    <name type="common">Florida carpenter ant</name>
    <dbReference type="NCBI Taxonomy" id="104421"/>
    <lineage>
        <taxon>Eukaryota</taxon>
        <taxon>Metazoa</taxon>
        <taxon>Ecdysozoa</taxon>
        <taxon>Arthropoda</taxon>
        <taxon>Hexapoda</taxon>
        <taxon>Insecta</taxon>
        <taxon>Pterygota</taxon>
        <taxon>Neoptera</taxon>
        <taxon>Endopterygota</taxon>
        <taxon>Hymenoptera</taxon>
        <taxon>Apocrita</taxon>
        <taxon>Aculeata</taxon>
        <taxon>Formicoidea</taxon>
        <taxon>Formicidae</taxon>
        <taxon>Formicinae</taxon>
        <taxon>Camponotus</taxon>
    </lineage>
</organism>
<feature type="region of interest" description="Disordered" evidence="1">
    <location>
        <begin position="434"/>
        <end position="454"/>
    </location>
</feature>
<gene>
    <name evidence="2" type="ORF">EAG_06082</name>
</gene>
<feature type="region of interest" description="Disordered" evidence="1">
    <location>
        <begin position="309"/>
        <end position="374"/>
    </location>
</feature>
<evidence type="ECO:0000256" key="1">
    <source>
        <dbReference type="SAM" id="MobiDB-lite"/>
    </source>
</evidence>
<dbReference type="AlphaFoldDB" id="E2A5D4"/>
<feature type="compositionally biased region" description="Polar residues" evidence="1">
    <location>
        <begin position="309"/>
        <end position="335"/>
    </location>
</feature>
<name>E2A5D4_CAMFO</name>
<feature type="compositionally biased region" description="Polar residues" evidence="1">
    <location>
        <begin position="346"/>
        <end position="361"/>
    </location>
</feature>
<sequence>MQANQITKEYEIHYISKFIGYLRLATDRRFVSVSRKLQQEQQEIMTFTCRQIILAMIISSANIIFGDILVQPGYEHQYSHNPSYLPYQTASRYKVSSAAEQHAKQLATQPLKQYPSGVRIVHPYYVPEVHQDKVRSNLMGYPFHLLHHYPLHHYVSTKPAHTLPYVKLAREYMQPSVFIAHSNPLVAHYRHKRSTDFTNVKSNIPAIATHDVATKPSLIDAKYSTAIDSLLPESKSTDTNDKHVKTQSDFAANSFLFGLNPNKMYSKLKTENLDDKKDETQHPISKRNHATLITPLTPLILTQPFTSDSTKATVTEPAQQTSSSSQKKGPSQEPSPNHEDPHLTPKPSSTNLEQSMSPITISQESEEESQEDDSKYYNDYRTFTLPITSIAYRPTIPFVYKFWPSYITYDTEMHPSKKKYLDQQNIFNYLTRQSSNQTSSQETTNFGATNIDQPKNRELTTHLCAGGIPCSISNIKKPPSESISNIPILTPEQSPTYSNIRKLPSEPISNMPTLTPEQSPTYFYKNKEFSPRNEMISAPNPGTPQVFYAIPDDSVNYYFNDYQDSMKDYLDNLETDYPDYDDKSTFLNDGFNLYLKKNSAYSSNVPSNKIDYYNYDNILYRNSNPQRNVAPLYVVPISSQMRLSDYYPKKARKAYATYKPQHYYKDYIYDTKNQISNNGLFKYRK</sequence>
<reference evidence="2 3" key="1">
    <citation type="journal article" date="2010" name="Science">
        <title>Genomic comparison of the ants Camponotus floridanus and Harpegnathos saltator.</title>
        <authorList>
            <person name="Bonasio R."/>
            <person name="Zhang G."/>
            <person name="Ye C."/>
            <person name="Mutti N.S."/>
            <person name="Fang X."/>
            <person name="Qin N."/>
            <person name="Donahue G."/>
            <person name="Yang P."/>
            <person name="Li Q."/>
            <person name="Li C."/>
            <person name="Zhang P."/>
            <person name="Huang Z."/>
            <person name="Berger S.L."/>
            <person name="Reinberg D."/>
            <person name="Wang J."/>
            <person name="Liebig J."/>
        </authorList>
    </citation>
    <scope>NUCLEOTIDE SEQUENCE [LARGE SCALE GENOMIC DNA]</scope>
    <source>
        <strain evidence="3">C129</strain>
    </source>
</reference>
<protein>
    <submittedName>
        <fullName evidence="2">Uncharacterized protein</fullName>
    </submittedName>
</protein>
<keyword evidence="3" id="KW-1185">Reference proteome</keyword>
<proteinExistence type="predicted"/>
<dbReference type="InParanoid" id="E2A5D4"/>
<evidence type="ECO:0000313" key="2">
    <source>
        <dbReference type="EMBL" id="EFN71356.1"/>
    </source>
</evidence>